<protein>
    <recommendedName>
        <fullName evidence="3">Peptidase S9 prolyl oligopeptidase catalytic domain-containing protein</fullName>
    </recommendedName>
</protein>
<accession>A0A150QPD4</accession>
<evidence type="ECO:0000313" key="1">
    <source>
        <dbReference type="EMBL" id="KYF69829.1"/>
    </source>
</evidence>
<sequence>MPVHLYASSGDRDVPIANAHHCQELLEARRAETRRVDFGEVDHGTSVTLSLPKMLEQFAALEG</sequence>
<comment type="caution">
    <text evidence="1">The sequence shown here is derived from an EMBL/GenBank/DDBJ whole genome shotgun (WGS) entry which is preliminary data.</text>
</comment>
<proteinExistence type="predicted"/>
<evidence type="ECO:0008006" key="3">
    <source>
        <dbReference type="Google" id="ProtNLM"/>
    </source>
</evidence>
<dbReference type="EMBL" id="JEMA01000444">
    <property type="protein sequence ID" value="KYF69829.1"/>
    <property type="molecule type" value="Genomic_DNA"/>
</dbReference>
<organism evidence="1 2">
    <name type="scientific">Sorangium cellulosum</name>
    <name type="common">Polyangium cellulosum</name>
    <dbReference type="NCBI Taxonomy" id="56"/>
    <lineage>
        <taxon>Bacteria</taxon>
        <taxon>Pseudomonadati</taxon>
        <taxon>Myxococcota</taxon>
        <taxon>Polyangia</taxon>
        <taxon>Polyangiales</taxon>
        <taxon>Polyangiaceae</taxon>
        <taxon>Sorangium</taxon>
    </lineage>
</organism>
<dbReference type="RefSeq" id="WP_061608046.1">
    <property type="nucleotide sequence ID" value="NZ_JEMA01000444.1"/>
</dbReference>
<dbReference type="Proteomes" id="UP000075260">
    <property type="component" value="Unassembled WGS sequence"/>
</dbReference>
<gene>
    <name evidence="1" type="ORF">BE15_23730</name>
</gene>
<name>A0A150QPD4_SORCE</name>
<dbReference type="AlphaFoldDB" id="A0A150QPD4"/>
<evidence type="ECO:0000313" key="2">
    <source>
        <dbReference type="Proteomes" id="UP000075260"/>
    </source>
</evidence>
<reference evidence="1 2" key="1">
    <citation type="submission" date="2014-02" db="EMBL/GenBank/DDBJ databases">
        <title>The small core and large imbalanced accessory genome model reveals a collaborative survival strategy of Sorangium cellulosum strains in nature.</title>
        <authorList>
            <person name="Han K."/>
            <person name="Peng R."/>
            <person name="Blom J."/>
            <person name="Li Y.-Z."/>
        </authorList>
    </citation>
    <scope>NUCLEOTIDE SEQUENCE [LARGE SCALE GENOMIC DNA]</scope>
    <source>
        <strain evidence="1 2">So0008-312</strain>
    </source>
</reference>